<dbReference type="Gene3D" id="6.10.140.1120">
    <property type="match status" value="1"/>
</dbReference>
<keyword evidence="5" id="KW-1185">Reference proteome</keyword>
<dbReference type="AlphaFoldDB" id="A0A7R9BGK6"/>
<organism evidence="4">
    <name type="scientific">Notodromas monacha</name>
    <dbReference type="NCBI Taxonomy" id="399045"/>
    <lineage>
        <taxon>Eukaryota</taxon>
        <taxon>Metazoa</taxon>
        <taxon>Ecdysozoa</taxon>
        <taxon>Arthropoda</taxon>
        <taxon>Crustacea</taxon>
        <taxon>Oligostraca</taxon>
        <taxon>Ostracoda</taxon>
        <taxon>Podocopa</taxon>
        <taxon>Podocopida</taxon>
        <taxon>Cypridocopina</taxon>
        <taxon>Cypridoidea</taxon>
        <taxon>Cyprididae</taxon>
        <taxon>Notodromas</taxon>
    </lineage>
</organism>
<evidence type="ECO:0000313" key="4">
    <source>
        <dbReference type="EMBL" id="CAD7273620.1"/>
    </source>
</evidence>
<dbReference type="Pfam" id="PF20406">
    <property type="entry name" value="SAM_KSR1_N"/>
    <property type="match status" value="1"/>
</dbReference>
<name>A0A7R9BGK6_9CRUS</name>
<protein>
    <submittedName>
        <fullName evidence="4">Uncharacterized protein</fullName>
    </submittedName>
</protein>
<evidence type="ECO:0000256" key="1">
    <source>
        <dbReference type="SAM" id="MobiDB-lite"/>
    </source>
</evidence>
<dbReference type="OrthoDB" id="774951at2759"/>
<feature type="domain" description="Kinase suppressor of RAS SAM-like" evidence="2">
    <location>
        <begin position="144"/>
        <end position="205"/>
    </location>
</feature>
<reference evidence="4" key="1">
    <citation type="submission" date="2020-11" db="EMBL/GenBank/DDBJ databases">
        <authorList>
            <person name="Tran Van P."/>
        </authorList>
    </citation>
    <scope>NUCLEOTIDE SEQUENCE</scope>
</reference>
<dbReference type="InterPro" id="IPR025561">
    <property type="entry name" value="KSR_SAM-like_dom"/>
</dbReference>
<sequence length="253" mass="27906">MRKTSMGKPPHRDDEPKPACGITSELNSLMSMIKISADTLICLRTECATTADLIQQEIRTLEVNFLIQSNSIVVSQADVPNGCASSLSNVVPRSPLGSASSCQSPQGHPWQIMGKLIKLFSRVMILRNLLFQLGTEFEESNRRALGLWLSVVVLSDDVCQGICARVSTLEAMMSRTDSDVRASLKELGASSEDTRRLVAALKNLRRYAGAFQHEILIFQRFWCAMPSAVKCSSSRVGFTDTLQSTELWEFGTV</sequence>
<evidence type="ECO:0000313" key="5">
    <source>
        <dbReference type="Proteomes" id="UP000678499"/>
    </source>
</evidence>
<accession>A0A7R9BGK6</accession>
<dbReference type="Gene3D" id="1.10.150.50">
    <property type="entry name" value="Transcription Factor, Ets-1"/>
    <property type="match status" value="1"/>
</dbReference>
<evidence type="ECO:0000259" key="2">
    <source>
        <dbReference type="Pfam" id="PF13543"/>
    </source>
</evidence>
<dbReference type="Pfam" id="PF13543">
    <property type="entry name" value="SAM_KSR1"/>
    <property type="match status" value="1"/>
</dbReference>
<feature type="region of interest" description="Disordered" evidence="1">
    <location>
        <begin position="1"/>
        <end position="20"/>
    </location>
</feature>
<dbReference type="EMBL" id="CAJPEX010000150">
    <property type="protein sequence ID" value="CAG0913772.1"/>
    <property type="molecule type" value="Genomic_DNA"/>
</dbReference>
<dbReference type="Proteomes" id="UP000678499">
    <property type="component" value="Unassembled WGS sequence"/>
</dbReference>
<dbReference type="InterPro" id="IPR013761">
    <property type="entry name" value="SAM/pointed_sf"/>
</dbReference>
<dbReference type="InterPro" id="IPR046933">
    <property type="entry name" value="SAM_KSR1_N_sf"/>
</dbReference>
<proteinExistence type="predicted"/>
<gene>
    <name evidence="4" type="ORF">NMOB1V02_LOCUS1497</name>
</gene>
<dbReference type="InterPro" id="IPR046861">
    <property type="entry name" value="SAM_KSR1_N"/>
</dbReference>
<dbReference type="EMBL" id="OA882187">
    <property type="protein sequence ID" value="CAD7273620.1"/>
    <property type="molecule type" value="Genomic_DNA"/>
</dbReference>
<evidence type="ECO:0000259" key="3">
    <source>
        <dbReference type="Pfam" id="PF20406"/>
    </source>
</evidence>
<feature type="domain" description="Kinase suppressor RAS 1 N-terminal helical hairpin" evidence="3">
    <location>
        <begin position="29"/>
        <end position="63"/>
    </location>
</feature>